<name>A0ABD2RRM0_9SOLN</name>
<dbReference type="AlphaFoldDB" id="A0ABD2RRM0"/>
<sequence length="120" mass="13243">MAIYREKIGSFGGGGKIHLNFESTPSFSRQQWKGFQNPLKSGKGREVIVGVIFLLDFRVCCVKKTKAGMGSGVGIWYCRDFRVCRTQEAGRWIFPFAGSLVAAVCVCVGLLCEEEKGLAR</sequence>
<feature type="non-terminal residue" evidence="2">
    <location>
        <position position="120"/>
    </location>
</feature>
<accession>A0ABD2RRM0</accession>
<proteinExistence type="predicted"/>
<keyword evidence="3" id="KW-1185">Reference proteome</keyword>
<gene>
    <name evidence="2" type="ORF">AABB24_030986</name>
</gene>
<organism evidence="2 3">
    <name type="scientific">Solanum stoloniferum</name>
    <dbReference type="NCBI Taxonomy" id="62892"/>
    <lineage>
        <taxon>Eukaryota</taxon>
        <taxon>Viridiplantae</taxon>
        <taxon>Streptophyta</taxon>
        <taxon>Embryophyta</taxon>
        <taxon>Tracheophyta</taxon>
        <taxon>Spermatophyta</taxon>
        <taxon>Magnoliopsida</taxon>
        <taxon>eudicotyledons</taxon>
        <taxon>Gunneridae</taxon>
        <taxon>Pentapetalae</taxon>
        <taxon>asterids</taxon>
        <taxon>lamiids</taxon>
        <taxon>Solanales</taxon>
        <taxon>Solanaceae</taxon>
        <taxon>Solanoideae</taxon>
        <taxon>Solaneae</taxon>
        <taxon>Solanum</taxon>
    </lineage>
</organism>
<reference evidence="2 3" key="1">
    <citation type="submission" date="2024-05" db="EMBL/GenBank/DDBJ databases">
        <title>De novo assembly of an allotetraploid wild potato.</title>
        <authorList>
            <person name="Hosaka A.J."/>
        </authorList>
    </citation>
    <scope>NUCLEOTIDE SEQUENCE [LARGE SCALE GENOMIC DNA]</scope>
    <source>
        <tissue evidence="2">Young leaves</tissue>
    </source>
</reference>
<keyword evidence="1" id="KW-0472">Membrane</keyword>
<keyword evidence="1" id="KW-0812">Transmembrane</keyword>
<evidence type="ECO:0000313" key="2">
    <source>
        <dbReference type="EMBL" id="KAL3334532.1"/>
    </source>
</evidence>
<dbReference type="EMBL" id="JBJKTR010000018">
    <property type="protein sequence ID" value="KAL3334532.1"/>
    <property type="molecule type" value="Genomic_DNA"/>
</dbReference>
<protein>
    <submittedName>
        <fullName evidence="2">Uncharacterized protein</fullName>
    </submittedName>
</protein>
<dbReference type="Proteomes" id="UP001627284">
    <property type="component" value="Unassembled WGS sequence"/>
</dbReference>
<feature type="transmembrane region" description="Helical" evidence="1">
    <location>
        <begin position="92"/>
        <end position="112"/>
    </location>
</feature>
<evidence type="ECO:0000313" key="3">
    <source>
        <dbReference type="Proteomes" id="UP001627284"/>
    </source>
</evidence>
<comment type="caution">
    <text evidence="2">The sequence shown here is derived from an EMBL/GenBank/DDBJ whole genome shotgun (WGS) entry which is preliminary data.</text>
</comment>
<evidence type="ECO:0000256" key="1">
    <source>
        <dbReference type="SAM" id="Phobius"/>
    </source>
</evidence>
<keyword evidence="1" id="KW-1133">Transmembrane helix</keyword>